<keyword evidence="4" id="KW-0597">Phosphoprotein</keyword>
<dbReference type="RefSeq" id="WP_250861368.1">
    <property type="nucleotide sequence ID" value="NZ_JAGSOJ010000005.1"/>
</dbReference>
<evidence type="ECO:0000259" key="10">
    <source>
        <dbReference type="PROSITE" id="PS50109"/>
    </source>
</evidence>
<evidence type="ECO:0000256" key="3">
    <source>
        <dbReference type="ARBA" id="ARBA00012438"/>
    </source>
</evidence>
<comment type="subcellular location">
    <subcellularLocation>
        <location evidence="2">Membrane</location>
    </subcellularLocation>
</comment>
<dbReference type="InterPro" id="IPR036890">
    <property type="entry name" value="HATPase_C_sf"/>
</dbReference>
<dbReference type="InterPro" id="IPR005467">
    <property type="entry name" value="His_kinase_dom"/>
</dbReference>
<dbReference type="Proteomes" id="UP001056429">
    <property type="component" value="Unassembled WGS sequence"/>
</dbReference>
<dbReference type="EMBL" id="JAGSOJ010000005">
    <property type="protein sequence ID" value="MCM1992203.1"/>
    <property type="molecule type" value="Genomic_DNA"/>
</dbReference>
<keyword evidence="12" id="KW-1185">Reference proteome</keyword>
<dbReference type="SMART" id="SM00388">
    <property type="entry name" value="HisKA"/>
    <property type="match status" value="1"/>
</dbReference>
<evidence type="ECO:0000256" key="8">
    <source>
        <dbReference type="SAM" id="Coils"/>
    </source>
</evidence>
<dbReference type="InterPro" id="IPR004358">
    <property type="entry name" value="Sig_transdc_His_kin-like_C"/>
</dbReference>
<dbReference type="InterPro" id="IPR050351">
    <property type="entry name" value="BphY/WalK/GraS-like"/>
</dbReference>
<dbReference type="GO" id="GO:0000155">
    <property type="term" value="F:phosphorelay sensor kinase activity"/>
    <property type="evidence" value="ECO:0007669"/>
    <property type="project" value="InterPro"/>
</dbReference>
<dbReference type="Gene3D" id="1.10.287.130">
    <property type="match status" value="1"/>
</dbReference>
<keyword evidence="8" id="KW-0175">Coiled coil</keyword>
<feature type="transmembrane region" description="Helical" evidence="9">
    <location>
        <begin position="12"/>
        <end position="35"/>
    </location>
</feature>
<dbReference type="InterPro" id="IPR003661">
    <property type="entry name" value="HisK_dim/P_dom"/>
</dbReference>
<evidence type="ECO:0000256" key="1">
    <source>
        <dbReference type="ARBA" id="ARBA00000085"/>
    </source>
</evidence>
<protein>
    <recommendedName>
        <fullName evidence="3">histidine kinase</fullName>
        <ecNumber evidence="3">2.7.13.3</ecNumber>
    </recommendedName>
</protein>
<keyword evidence="9" id="KW-1133">Transmembrane helix</keyword>
<dbReference type="CDD" id="cd00075">
    <property type="entry name" value="HATPase"/>
    <property type="match status" value="1"/>
</dbReference>
<dbReference type="SUPFAM" id="SSF55874">
    <property type="entry name" value="ATPase domain of HSP90 chaperone/DNA topoisomerase II/histidine kinase"/>
    <property type="match status" value="1"/>
</dbReference>
<evidence type="ECO:0000256" key="7">
    <source>
        <dbReference type="ARBA" id="ARBA00023012"/>
    </source>
</evidence>
<dbReference type="InterPro" id="IPR003594">
    <property type="entry name" value="HATPase_dom"/>
</dbReference>
<feature type="domain" description="Histidine kinase" evidence="10">
    <location>
        <begin position="259"/>
        <end position="471"/>
    </location>
</feature>
<dbReference type="GO" id="GO:0004721">
    <property type="term" value="F:phosphoprotein phosphatase activity"/>
    <property type="evidence" value="ECO:0007669"/>
    <property type="project" value="TreeGrafter"/>
</dbReference>
<dbReference type="Gene3D" id="3.30.565.10">
    <property type="entry name" value="Histidine kinase-like ATPase, C-terminal domain"/>
    <property type="match status" value="1"/>
</dbReference>
<keyword evidence="9" id="KW-0812">Transmembrane</keyword>
<evidence type="ECO:0000313" key="12">
    <source>
        <dbReference type="Proteomes" id="UP001056429"/>
    </source>
</evidence>
<evidence type="ECO:0000256" key="4">
    <source>
        <dbReference type="ARBA" id="ARBA00022553"/>
    </source>
</evidence>
<dbReference type="CDD" id="cd00082">
    <property type="entry name" value="HisKA"/>
    <property type="match status" value="1"/>
</dbReference>
<organism evidence="11 12">
    <name type="scientific">Oceanirhabdus seepicola</name>
    <dbReference type="NCBI Taxonomy" id="2828781"/>
    <lineage>
        <taxon>Bacteria</taxon>
        <taxon>Bacillati</taxon>
        <taxon>Bacillota</taxon>
        <taxon>Clostridia</taxon>
        <taxon>Eubacteriales</taxon>
        <taxon>Clostridiaceae</taxon>
        <taxon>Oceanirhabdus</taxon>
    </lineage>
</organism>
<evidence type="ECO:0000256" key="2">
    <source>
        <dbReference type="ARBA" id="ARBA00004370"/>
    </source>
</evidence>
<dbReference type="GO" id="GO:0016036">
    <property type="term" value="P:cellular response to phosphate starvation"/>
    <property type="evidence" value="ECO:0007669"/>
    <property type="project" value="TreeGrafter"/>
</dbReference>
<keyword evidence="5" id="KW-0808">Transferase</keyword>
<dbReference type="FunFam" id="1.10.287.130:FF:000001">
    <property type="entry name" value="Two-component sensor histidine kinase"/>
    <property type="match status" value="1"/>
</dbReference>
<dbReference type="Pfam" id="PF00512">
    <property type="entry name" value="HisKA"/>
    <property type="match status" value="1"/>
</dbReference>
<keyword evidence="9" id="KW-0472">Membrane</keyword>
<dbReference type="InterPro" id="IPR036097">
    <property type="entry name" value="HisK_dim/P_sf"/>
</dbReference>
<proteinExistence type="predicted"/>
<sequence length="471" mass="54283">MKWKLTFKFVGTVISVVLIVMIINIVAIFIGITLVNDNTEIRDEVMSQNISPEQFVRGFHHFILNDNNQLNVSDEGKKMLDEGDIWIQVLDENSMEVYNYQKPETVPTRYTPIQLVHSYKYIDEINDISTIFLGDKVINDIQYSYIMGFPRRTVKKQVLIYTDDGLLQVIKSISKIVLIIDSIIALIFGYLFSRRLTKPIGKIIKGVEKLGEGDYNLQYSTKGIYKDVNYNLNNLSHTLKENEKERKKLDEMREEWIANISHDIKTPLASIKGYAELLSGEYELSKEESKSYTDVIDKKSNYIKELVDDLNFTTRIKNNISMLKKKEINLVKLVREAVIDILNDPIYSNRDINFVCEENTILKEIDDILIKRVINNLMYNALIHNDNNVKIEVQIIRDENVHIFVKDNGRGINPDEIKYIFERYYRGTNTGERHKGSGLGMAIAKDIVKAHGGNIKISSKLGEGTEIEVIL</sequence>
<comment type="catalytic activity">
    <reaction evidence="1">
        <text>ATP + protein L-histidine = ADP + protein N-phospho-L-histidine.</text>
        <dbReference type="EC" id="2.7.13.3"/>
    </reaction>
</comment>
<evidence type="ECO:0000313" key="11">
    <source>
        <dbReference type="EMBL" id="MCM1992203.1"/>
    </source>
</evidence>
<reference evidence="11" key="1">
    <citation type="journal article" date="2021" name="mSystems">
        <title>Bacteria and Archaea Synergistically Convert Glycine Betaine to Biogenic Methane in the Formosa Cold Seep of the South China Sea.</title>
        <authorList>
            <person name="Li L."/>
            <person name="Zhang W."/>
            <person name="Zhang S."/>
            <person name="Song L."/>
            <person name="Sun Q."/>
            <person name="Zhang H."/>
            <person name="Xiang H."/>
            <person name="Dong X."/>
        </authorList>
    </citation>
    <scope>NUCLEOTIDE SEQUENCE</scope>
    <source>
        <strain evidence="11">ZWT</strain>
    </source>
</reference>
<dbReference type="PANTHER" id="PTHR45453:SF1">
    <property type="entry name" value="PHOSPHATE REGULON SENSOR PROTEIN PHOR"/>
    <property type="match status" value="1"/>
</dbReference>
<reference evidence="11" key="2">
    <citation type="submission" date="2021-04" db="EMBL/GenBank/DDBJ databases">
        <authorList>
            <person name="Dong X."/>
        </authorList>
    </citation>
    <scope>NUCLEOTIDE SEQUENCE</scope>
    <source>
        <strain evidence="11">ZWT</strain>
    </source>
</reference>
<dbReference type="AlphaFoldDB" id="A0A9J6P6I9"/>
<dbReference type="Gene3D" id="6.10.340.10">
    <property type="match status" value="1"/>
</dbReference>
<dbReference type="PANTHER" id="PTHR45453">
    <property type="entry name" value="PHOSPHATE REGULON SENSOR PROTEIN PHOR"/>
    <property type="match status" value="1"/>
</dbReference>
<dbReference type="PRINTS" id="PR00344">
    <property type="entry name" value="BCTRLSENSOR"/>
</dbReference>
<keyword evidence="7" id="KW-0902">Two-component regulatory system</keyword>
<name>A0A9J6P6I9_9CLOT</name>
<evidence type="ECO:0000256" key="5">
    <source>
        <dbReference type="ARBA" id="ARBA00022679"/>
    </source>
</evidence>
<dbReference type="Pfam" id="PF02518">
    <property type="entry name" value="HATPase_c"/>
    <property type="match status" value="1"/>
</dbReference>
<gene>
    <name evidence="11" type="ORF">KDK92_20975</name>
</gene>
<feature type="transmembrane region" description="Helical" evidence="9">
    <location>
        <begin position="173"/>
        <end position="192"/>
    </location>
</feature>
<evidence type="ECO:0000256" key="9">
    <source>
        <dbReference type="SAM" id="Phobius"/>
    </source>
</evidence>
<accession>A0A9J6P6I9</accession>
<dbReference type="SUPFAM" id="SSF47384">
    <property type="entry name" value="Homodimeric domain of signal transducing histidine kinase"/>
    <property type="match status" value="1"/>
</dbReference>
<dbReference type="GO" id="GO:0005886">
    <property type="term" value="C:plasma membrane"/>
    <property type="evidence" value="ECO:0007669"/>
    <property type="project" value="TreeGrafter"/>
</dbReference>
<dbReference type="SMART" id="SM00387">
    <property type="entry name" value="HATPase_c"/>
    <property type="match status" value="1"/>
</dbReference>
<keyword evidence="6 11" id="KW-0418">Kinase</keyword>
<evidence type="ECO:0000256" key="6">
    <source>
        <dbReference type="ARBA" id="ARBA00022777"/>
    </source>
</evidence>
<comment type="caution">
    <text evidence="11">The sequence shown here is derived from an EMBL/GenBank/DDBJ whole genome shotgun (WGS) entry which is preliminary data.</text>
</comment>
<dbReference type="PROSITE" id="PS50109">
    <property type="entry name" value="HIS_KIN"/>
    <property type="match status" value="1"/>
</dbReference>
<dbReference type="EC" id="2.7.13.3" evidence="3"/>
<feature type="coiled-coil region" evidence="8">
    <location>
        <begin position="225"/>
        <end position="259"/>
    </location>
</feature>